<organism evidence="1 2">
    <name type="scientific">Acetomicrobium flavidum</name>
    <dbReference type="NCBI Taxonomy" id="49896"/>
    <lineage>
        <taxon>Bacteria</taxon>
        <taxon>Thermotogati</taxon>
        <taxon>Synergistota</taxon>
        <taxon>Synergistia</taxon>
        <taxon>Synergistales</taxon>
        <taxon>Acetomicrobiaceae</taxon>
        <taxon>Acetomicrobium</taxon>
    </lineage>
</organism>
<keyword evidence="2" id="KW-1185">Reference proteome</keyword>
<protein>
    <submittedName>
        <fullName evidence="1">Uncharacterized protein</fullName>
    </submittedName>
</protein>
<gene>
    <name evidence="1" type="ORF">SAMN05444368_0771</name>
</gene>
<evidence type="ECO:0000313" key="2">
    <source>
        <dbReference type="Proteomes" id="UP000185093"/>
    </source>
</evidence>
<dbReference type="EMBL" id="FSQZ01000001">
    <property type="protein sequence ID" value="SIN65506.1"/>
    <property type="molecule type" value="Genomic_DNA"/>
</dbReference>
<dbReference type="Proteomes" id="UP000185093">
    <property type="component" value="Unassembled WGS sequence"/>
</dbReference>
<reference evidence="1 2" key="1">
    <citation type="submission" date="2016-11" db="EMBL/GenBank/DDBJ databases">
        <authorList>
            <person name="Varghese N."/>
            <person name="Submissions S."/>
        </authorList>
    </citation>
    <scope>NUCLEOTIDE SEQUENCE [LARGE SCALE GENOMIC DNA]</scope>
    <source>
        <strain evidence="1 2">DSM 20664</strain>
    </source>
</reference>
<comment type="caution">
    <text evidence="1">The sequence shown here is derived from an EMBL/GenBank/DDBJ whole genome shotgun (WGS) entry which is preliminary data.</text>
</comment>
<accession>A0ABY1JCA9</accession>
<sequence>MKKRLFVAIFGLLFVLLPFVNTEALAFLSIVTAKQCPLYLVLDEKDGTVSQAYLGTPAGSFPIKSVEGYRPIQEVLLNAKNDDGINRFLWRLEFAKPDDPIEVMQLWVAYMPREKTIEVASGKTAHNEWYRIASQLPLPDGVFLFVSCEPDGQDEPLSHVFTITLTKKGLAFVPIPEVYEKLIPLAITFSQSRGTFDSERTKQIIGCLTHLAQNENVDNIARILNLKKEFKATWH</sequence>
<dbReference type="RefSeq" id="WP_074199322.1">
    <property type="nucleotide sequence ID" value="NZ_FSQZ01000001.1"/>
</dbReference>
<name>A0ABY1JCA9_9BACT</name>
<evidence type="ECO:0000313" key="1">
    <source>
        <dbReference type="EMBL" id="SIN65506.1"/>
    </source>
</evidence>
<proteinExistence type="predicted"/>